<accession>A0A0D6B6D1</accession>
<dbReference type="Proteomes" id="UP000064912">
    <property type="component" value="Chromosome"/>
</dbReference>
<organism evidence="1 2">
    <name type="scientific">Rhodovulum sulfidophilum</name>
    <name type="common">Rhodobacter sulfidophilus</name>
    <dbReference type="NCBI Taxonomy" id="35806"/>
    <lineage>
        <taxon>Bacteria</taxon>
        <taxon>Pseudomonadati</taxon>
        <taxon>Pseudomonadota</taxon>
        <taxon>Alphaproteobacteria</taxon>
        <taxon>Rhodobacterales</taxon>
        <taxon>Paracoccaceae</taxon>
        <taxon>Rhodovulum</taxon>
    </lineage>
</organism>
<gene>
    <name evidence="1" type="ORF">NHU_03125</name>
</gene>
<dbReference type="KEGG" id="rsu:NHU_03125"/>
<sequence>MGRAARKARRPLDHFEPIDRQVIRLSVEAKRLLADKGHDADRVRKA</sequence>
<reference evidence="1 2" key="1">
    <citation type="submission" date="2015-02" db="EMBL/GenBank/DDBJ databases">
        <title>Genome sequene of Rhodovulum sulfidophilum DSM 2351.</title>
        <authorList>
            <person name="Nagao N."/>
        </authorList>
    </citation>
    <scope>NUCLEOTIDE SEQUENCE [LARGE SCALE GENOMIC DNA]</scope>
    <source>
        <strain evidence="1 2">DSM 2351</strain>
    </source>
</reference>
<dbReference type="EMBL" id="AP014800">
    <property type="protein sequence ID" value="BAQ70269.1"/>
    <property type="molecule type" value="Genomic_DNA"/>
</dbReference>
<dbReference type="AlphaFoldDB" id="A0A0D6B6D1"/>
<dbReference type="PATRIC" id="fig|35806.4.peg.3209"/>
<evidence type="ECO:0000313" key="1">
    <source>
        <dbReference type="EMBL" id="BAQ70269.1"/>
    </source>
</evidence>
<proteinExistence type="predicted"/>
<evidence type="ECO:0000313" key="2">
    <source>
        <dbReference type="Proteomes" id="UP000064912"/>
    </source>
</evidence>
<protein>
    <submittedName>
        <fullName evidence="1">Uncharacterized protein</fullName>
    </submittedName>
</protein>
<name>A0A0D6B6D1_RHOSU</name>